<dbReference type="PIRSF" id="PIRSF005485">
    <property type="entry name" value="HrcA"/>
    <property type="match status" value="1"/>
</dbReference>
<dbReference type="SUPFAM" id="SSF55781">
    <property type="entry name" value="GAF domain-like"/>
    <property type="match status" value="1"/>
</dbReference>
<dbReference type="InterPro" id="IPR005104">
    <property type="entry name" value="WHTH_HrcA_DNA-bd"/>
</dbReference>
<dbReference type="HAMAP" id="MF_00081">
    <property type="entry name" value="HrcA"/>
    <property type="match status" value="1"/>
</dbReference>
<dbReference type="Pfam" id="PF01628">
    <property type="entry name" value="HrcA"/>
    <property type="match status" value="1"/>
</dbReference>
<dbReference type="SUPFAM" id="SSF46785">
    <property type="entry name" value="Winged helix' DNA-binding domain"/>
    <property type="match status" value="1"/>
</dbReference>
<dbReference type="InterPro" id="IPR023120">
    <property type="entry name" value="WHTH_transcript_rep_HrcA_IDD"/>
</dbReference>
<evidence type="ECO:0000256" key="5">
    <source>
        <dbReference type="HAMAP-Rule" id="MF_00081"/>
    </source>
</evidence>
<reference evidence="8" key="1">
    <citation type="submission" date="2019-02" db="EMBL/GenBank/DDBJ databases">
        <authorList>
            <person name="Gruber-Vodicka R. H."/>
            <person name="Seah K. B. B."/>
        </authorList>
    </citation>
    <scope>NUCLEOTIDE SEQUENCE</scope>
    <source>
        <strain evidence="8">BECK_M6</strain>
    </source>
</reference>
<dbReference type="InterPro" id="IPR029016">
    <property type="entry name" value="GAF-like_dom_sf"/>
</dbReference>
<dbReference type="GO" id="GO:0045892">
    <property type="term" value="P:negative regulation of DNA-templated transcription"/>
    <property type="evidence" value="ECO:0007669"/>
    <property type="project" value="UniProtKB-UniRule"/>
</dbReference>
<accession>A0A450UPY7</accession>
<comment type="similarity">
    <text evidence="5">Belongs to the HrcA family.</text>
</comment>
<dbReference type="InterPro" id="IPR036390">
    <property type="entry name" value="WH_DNA-bd_sf"/>
</dbReference>
<dbReference type="Pfam" id="PF03444">
    <property type="entry name" value="WHD_HrcA"/>
    <property type="match status" value="1"/>
</dbReference>
<keyword evidence="4 5" id="KW-0804">Transcription</keyword>
<dbReference type="Gene3D" id="1.10.10.10">
    <property type="entry name" value="Winged helix-like DNA-binding domain superfamily/Winged helix DNA-binding domain"/>
    <property type="match status" value="1"/>
</dbReference>
<comment type="function">
    <text evidence="5">Negative regulator of class I heat shock genes (grpE-dnaK-dnaJ and groELS operons). Prevents heat-shock induction of these operons.</text>
</comment>
<dbReference type="Gene3D" id="3.30.390.60">
    <property type="entry name" value="Heat-inducible transcription repressor hrca homolog, domain 3"/>
    <property type="match status" value="1"/>
</dbReference>
<evidence type="ECO:0000313" key="8">
    <source>
        <dbReference type="EMBL" id="VFJ94597.1"/>
    </source>
</evidence>
<evidence type="ECO:0000256" key="1">
    <source>
        <dbReference type="ARBA" id="ARBA00022491"/>
    </source>
</evidence>
<dbReference type="InterPro" id="IPR002571">
    <property type="entry name" value="HrcA"/>
</dbReference>
<dbReference type="EMBL" id="CAADFH010000042">
    <property type="protein sequence ID" value="VFJ94597.1"/>
    <property type="molecule type" value="Genomic_DNA"/>
</dbReference>
<keyword evidence="1 5" id="KW-0678">Repressor</keyword>
<dbReference type="PANTHER" id="PTHR34824:SF1">
    <property type="entry name" value="HEAT-INDUCIBLE TRANSCRIPTION REPRESSOR HRCA"/>
    <property type="match status" value="1"/>
</dbReference>
<dbReference type="GO" id="GO:0003677">
    <property type="term" value="F:DNA binding"/>
    <property type="evidence" value="ECO:0007669"/>
    <property type="project" value="InterPro"/>
</dbReference>
<evidence type="ECO:0000256" key="2">
    <source>
        <dbReference type="ARBA" id="ARBA00023015"/>
    </source>
</evidence>
<dbReference type="InterPro" id="IPR036388">
    <property type="entry name" value="WH-like_DNA-bd_sf"/>
</dbReference>
<feature type="domain" description="Heat-inducible transcription repressor HrcA C-terminal" evidence="6">
    <location>
        <begin position="162"/>
        <end position="383"/>
    </location>
</feature>
<dbReference type="Gene3D" id="3.30.450.40">
    <property type="match status" value="1"/>
</dbReference>
<evidence type="ECO:0000256" key="4">
    <source>
        <dbReference type="ARBA" id="ARBA00023163"/>
    </source>
</evidence>
<dbReference type="InterPro" id="IPR021153">
    <property type="entry name" value="HrcA_C"/>
</dbReference>
<keyword evidence="2 5" id="KW-0805">Transcription regulation</keyword>
<feature type="domain" description="Winged helix-turn-helix transcription repressor HrcA DNA-binding" evidence="7">
    <location>
        <begin position="59"/>
        <end position="130"/>
    </location>
</feature>
<protein>
    <recommendedName>
        <fullName evidence="5">Heat-inducible transcription repressor HrcA</fullName>
    </recommendedName>
</protein>
<evidence type="ECO:0000259" key="6">
    <source>
        <dbReference type="Pfam" id="PF01628"/>
    </source>
</evidence>
<dbReference type="AlphaFoldDB" id="A0A450UPY7"/>
<organism evidence="8">
    <name type="scientific">Candidatus Kentrum sp. LFY</name>
    <dbReference type="NCBI Taxonomy" id="2126342"/>
    <lineage>
        <taxon>Bacteria</taxon>
        <taxon>Pseudomonadati</taxon>
        <taxon>Pseudomonadota</taxon>
        <taxon>Gammaproteobacteria</taxon>
        <taxon>Candidatus Kentrum</taxon>
    </lineage>
</organism>
<proteinExistence type="inferred from homology"/>
<sequence>MDPGPDALLHPNLNQIPPVAELAGSTEEQLIGKDERKISKSEDMPIKVRRHTSTTAPELGERAKYILKALVERYIQEGQPVGSRVLSRDSGTGLSPATVRNVMADLEDMGLVRSPHTSAGRIPTVQGYRFFVDTLLTVHPLDSAYVARLREQLGTDSNQENESLMETTSALLSNLTHLVGMVTIPRQEKATLRQVEFLPLSDRQVLVILVINKREVQNRIIRTARPYTPSELRQAANYINSMCHGSDLWDVRAKLLRDLRKTREHMNRIMMVTVEIAEKGLVPEQAEEDVVVAGQTHLMEYGDLADMEKLRNLFDAFGQKRDILHLLDESLKASGLQIFIGNESGYDVLDDCSVVSAPYEVNGYRIGVLGIVGPTRMPYERIIPLVDVTAKLLSAALNQRQ</sequence>
<dbReference type="NCBIfam" id="TIGR00331">
    <property type="entry name" value="hrcA"/>
    <property type="match status" value="1"/>
</dbReference>
<name>A0A450UPY7_9GAMM</name>
<gene>
    <name evidence="5" type="primary">hrcA</name>
    <name evidence="8" type="ORF">BECKLFY1418A_GA0070994_10426</name>
</gene>
<evidence type="ECO:0000259" key="7">
    <source>
        <dbReference type="Pfam" id="PF03444"/>
    </source>
</evidence>
<evidence type="ECO:0000256" key="3">
    <source>
        <dbReference type="ARBA" id="ARBA00023016"/>
    </source>
</evidence>
<dbReference type="PANTHER" id="PTHR34824">
    <property type="entry name" value="HEAT-INDUCIBLE TRANSCRIPTION REPRESSOR HRCA"/>
    <property type="match status" value="1"/>
</dbReference>
<keyword evidence="3 5" id="KW-0346">Stress response</keyword>